<accession>A0ABV1H9V9</accession>
<reference evidence="8" key="1">
    <citation type="submission" date="2024-03" db="EMBL/GenBank/DDBJ databases">
        <title>Human intestinal bacterial collection.</title>
        <authorList>
            <person name="Pauvert C."/>
            <person name="Hitch T.C.A."/>
            <person name="Clavel T."/>
        </authorList>
    </citation>
    <scope>NUCLEOTIDE SEQUENCE [LARGE SCALE GENOMIC DNA]</scope>
    <source>
        <strain evidence="8">CLA-AA-H89B</strain>
    </source>
</reference>
<feature type="domain" description="Rod shape-determining protein MreC beta-barrel core" evidence="7">
    <location>
        <begin position="125"/>
        <end position="274"/>
    </location>
</feature>
<gene>
    <name evidence="8" type="primary">mreC</name>
    <name evidence="8" type="ORF">WMO37_13700</name>
</gene>
<dbReference type="PIRSF" id="PIRSF038471">
    <property type="entry name" value="MreC"/>
    <property type="match status" value="1"/>
</dbReference>
<dbReference type="Gene3D" id="2.40.10.340">
    <property type="entry name" value="Rod shape-determining protein MreC, domain 1"/>
    <property type="match status" value="1"/>
</dbReference>
<dbReference type="InterPro" id="IPR055342">
    <property type="entry name" value="MreC_beta-barrel_core"/>
</dbReference>
<sequence length="280" mass="30846">MRKKLASFMNSKYILIGLSALCLLFIATSFFTDKLTTPLRNAISTVVIPVQRGMNYIGLWISDKYDTLQEISTVLEENKDLQAKVDDLTEENNQLKQDSYELDRLRDLYELDEKYPGYNKVAARVVGTTSGNWYSTFTIDKGSNDGIEKDMNVIAGGGLVGIITEVGPNYAQIKTVIEDNSYVSGMLIDTGDTCIVKGDIELMDTGLIHLSGFANSVTVRNGDKIVTSNISDKYLPGILIGYTKDVTADANNLTQAGYLVPAVDFGHLQEVLIITQKKNS</sequence>
<keyword evidence="9" id="KW-1185">Reference proteome</keyword>
<dbReference type="InterPro" id="IPR042177">
    <property type="entry name" value="Cell/Rod_1"/>
</dbReference>
<organism evidence="8 9">
    <name type="scientific">Lachnospira intestinalis</name>
    <dbReference type="NCBI Taxonomy" id="3133158"/>
    <lineage>
        <taxon>Bacteria</taxon>
        <taxon>Bacillati</taxon>
        <taxon>Bacillota</taxon>
        <taxon>Clostridia</taxon>
        <taxon>Lachnospirales</taxon>
        <taxon>Lachnospiraceae</taxon>
        <taxon>Lachnospira</taxon>
    </lineage>
</organism>
<evidence type="ECO:0000256" key="2">
    <source>
        <dbReference type="ARBA" id="ARBA00013855"/>
    </source>
</evidence>
<evidence type="ECO:0000259" key="7">
    <source>
        <dbReference type="Pfam" id="PF04085"/>
    </source>
</evidence>
<protein>
    <recommendedName>
        <fullName evidence="2 5">Cell shape-determining protein MreC</fullName>
    </recommendedName>
    <alternativeName>
        <fullName evidence="4 5">Cell shape protein MreC</fullName>
    </alternativeName>
</protein>
<dbReference type="PANTHER" id="PTHR34138:SF1">
    <property type="entry name" value="CELL SHAPE-DETERMINING PROTEIN MREC"/>
    <property type="match status" value="1"/>
</dbReference>
<evidence type="ECO:0000256" key="1">
    <source>
        <dbReference type="ARBA" id="ARBA00009369"/>
    </source>
</evidence>
<evidence type="ECO:0000256" key="3">
    <source>
        <dbReference type="ARBA" id="ARBA00022960"/>
    </source>
</evidence>
<dbReference type="Proteomes" id="UP001546774">
    <property type="component" value="Unassembled WGS sequence"/>
</dbReference>
<evidence type="ECO:0000256" key="4">
    <source>
        <dbReference type="ARBA" id="ARBA00032089"/>
    </source>
</evidence>
<proteinExistence type="inferred from homology"/>
<comment type="function">
    <text evidence="5">Involved in formation and maintenance of cell shape.</text>
</comment>
<evidence type="ECO:0000313" key="8">
    <source>
        <dbReference type="EMBL" id="MEQ2556046.1"/>
    </source>
</evidence>
<dbReference type="PANTHER" id="PTHR34138">
    <property type="entry name" value="CELL SHAPE-DETERMINING PROTEIN MREC"/>
    <property type="match status" value="1"/>
</dbReference>
<comment type="caution">
    <text evidence="8">The sequence shown here is derived from an EMBL/GenBank/DDBJ whole genome shotgun (WGS) entry which is preliminary data.</text>
</comment>
<name>A0ABV1H9V9_9FIRM</name>
<dbReference type="InterPro" id="IPR007221">
    <property type="entry name" value="MreC"/>
</dbReference>
<evidence type="ECO:0000256" key="5">
    <source>
        <dbReference type="PIRNR" id="PIRNR038471"/>
    </source>
</evidence>
<evidence type="ECO:0000256" key="6">
    <source>
        <dbReference type="SAM" id="Coils"/>
    </source>
</evidence>
<evidence type="ECO:0000313" key="9">
    <source>
        <dbReference type="Proteomes" id="UP001546774"/>
    </source>
</evidence>
<keyword evidence="6" id="KW-0175">Coiled coil</keyword>
<dbReference type="InterPro" id="IPR042175">
    <property type="entry name" value="Cell/Rod_MreC_2"/>
</dbReference>
<comment type="similarity">
    <text evidence="1 5">Belongs to the MreC family.</text>
</comment>
<dbReference type="EMBL" id="JBBMFS010000016">
    <property type="protein sequence ID" value="MEQ2556046.1"/>
    <property type="molecule type" value="Genomic_DNA"/>
</dbReference>
<dbReference type="Pfam" id="PF04085">
    <property type="entry name" value="MreC"/>
    <property type="match status" value="1"/>
</dbReference>
<dbReference type="Gene3D" id="2.40.10.350">
    <property type="entry name" value="Rod shape-determining protein MreC, domain 2"/>
    <property type="match status" value="1"/>
</dbReference>
<feature type="coiled-coil region" evidence="6">
    <location>
        <begin position="71"/>
        <end position="105"/>
    </location>
</feature>
<keyword evidence="3 5" id="KW-0133">Cell shape</keyword>